<name>A0A6N6JMV4_9RHOB</name>
<reference evidence="2 3" key="1">
    <citation type="submission" date="2019-12" db="EMBL/GenBank/DDBJ databases">
        <title>Litoreibacter badius sp. nov., a novel bacteriochlorophyll a-containing bacterium in the genus Litoreibacter.</title>
        <authorList>
            <person name="Kanamuro M."/>
            <person name="Takabe Y."/>
            <person name="Mori K."/>
            <person name="Takaichi S."/>
            <person name="Hanada S."/>
        </authorList>
    </citation>
    <scope>NUCLEOTIDE SEQUENCE [LARGE SCALE GENOMIC DNA]</scope>
    <source>
        <strain evidence="2 3">K6</strain>
    </source>
</reference>
<dbReference type="Pfam" id="PF03992">
    <property type="entry name" value="ABM"/>
    <property type="match status" value="1"/>
</dbReference>
<protein>
    <submittedName>
        <fullName evidence="2">Polysaccharide biosynthesis protein</fullName>
    </submittedName>
</protein>
<proteinExistence type="predicted"/>
<dbReference type="AlphaFoldDB" id="A0A6N6JMV4"/>
<dbReference type="Proteomes" id="UP000436822">
    <property type="component" value="Unassembled WGS sequence"/>
</dbReference>
<dbReference type="PANTHER" id="PTHR37811:SF2">
    <property type="entry name" value="ABM DOMAIN-CONTAINING PROTEIN"/>
    <property type="match status" value="1"/>
</dbReference>
<accession>A0A6N6JMV4</accession>
<dbReference type="SUPFAM" id="SSF54909">
    <property type="entry name" value="Dimeric alpha+beta barrel"/>
    <property type="match status" value="1"/>
</dbReference>
<dbReference type="EMBL" id="BLJE01000006">
    <property type="protein sequence ID" value="GFE66799.1"/>
    <property type="molecule type" value="Genomic_DNA"/>
</dbReference>
<dbReference type="InterPro" id="IPR007138">
    <property type="entry name" value="ABM_dom"/>
</dbReference>
<dbReference type="InterPro" id="IPR052936">
    <property type="entry name" value="Jasmonate_Hydroxylase-like"/>
</dbReference>
<keyword evidence="3" id="KW-1185">Reference proteome</keyword>
<evidence type="ECO:0000313" key="2">
    <source>
        <dbReference type="EMBL" id="GFE66799.1"/>
    </source>
</evidence>
<evidence type="ECO:0000259" key="1">
    <source>
        <dbReference type="Pfam" id="PF03992"/>
    </source>
</evidence>
<evidence type="ECO:0000313" key="3">
    <source>
        <dbReference type="Proteomes" id="UP000436822"/>
    </source>
</evidence>
<organism evidence="2 3">
    <name type="scientific">Litoreibacter roseus</name>
    <dbReference type="NCBI Taxonomy" id="2601869"/>
    <lineage>
        <taxon>Bacteria</taxon>
        <taxon>Pseudomonadati</taxon>
        <taxon>Pseudomonadota</taxon>
        <taxon>Alphaproteobacteria</taxon>
        <taxon>Rhodobacterales</taxon>
        <taxon>Roseobacteraceae</taxon>
        <taxon>Litoreibacter</taxon>
    </lineage>
</organism>
<dbReference type="Gene3D" id="3.30.70.100">
    <property type="match status" value="1"/>
</dbReference>
<gene>
    <name evidence="2" type="ORF">KIN_38730</name>
</gene>
<feature type="domain" description="ABM" evidence="1">
    <location>
        <begin position="38"/>
        <end position="86"/>
    </location>
</feature>
<sequence>MPPSDTNTPFAALPDPPYYAVIFTAQRTSGDNGYAAMAAKMSEMAQAHPGCIGMETTRDETGFGITVSYWKTEADILDWKADAKHLIAQQMGKSAWYNHYILRISKVERQYDGPEGR</sequence>
<dbReference type="InterPro" id="IPR011008">
    <property type="entry name" value="Dimeric_a/b-barrel"/>
</dbReference>
<comment type="caution">
    <text evidence="2">The sequence shown here is derived from an EMBL/GenBank/DDBJ whole genome shotgun (WGS) entry which is preliminary data.</text>
</comment>
<dbReference type="RefSeq" id="WP_207710156.1">
    <property type="nucleotide sequence ID" value="NZ_BLJE01000006.1"/>
</dbReference>
<dbReference type="PANTHER" id="PTHR37811">
    <property type="entry name" value="BLL5343 PROTEIN"/>
    <property type="match status" value="1"/>
</dbReference>